<dbReference type="Proteomes" id="UP001501822">
    <property type="component" value="Unassembled WGS sequence"/>
</dbReference>
<dbReference type="Pfam" id="PF08962">
    <property type="entry name" value="Rv2632c-like"/>
    <property type="match status" value="1"/>
</dbReference>
<name>A0ABN0WZQ8_9ACTN</name>
<evidence type="ECO:0000313" key="1">
    <source>
        <dbReference type="EMBL" id="GAA0351401.1"/>
    </source>
</evidence>
<comment type="caution">
    <text evidence="1">The sequence shown here is derived from an EMBL/GenBank/DDBJ whole genome shotgun (WGS) entry which is preliminary data.</text>
</comment>
<gene>
    <name evidence="1" type="ORF">GCM10010151_46310</name>
</gene>
<evidence type="ECO:0000313" key="2">
    <source>
        <dbReference type="Proteomes" id="UP001501822"/>
    </source>
</evidence>
<dbReference type="Gene3D" id="3.30.160.240">
    <property type="entry name" value="Rv1738"/>
    <property type="match status" value="1"/>
</dbReference>
<dbReference type="SUPFAM" id="SSF143212">
    <property type="entry name" value="Rv2632c-like"/>
    <property type="match status" value="1"/>
</dbReference>
<sequence length="89" mass="10052">MRTEEHWSVELFLDEEDGQTRAEARLIARDAERVRGHGRARCNPADWDVPEIGAELAASRALSDLAHRLLDLAATDIEAVTHEHVRLSR</sequence>
<protein>
    <submittedName>
        <fullName evidence="1">DUF1876 domain-containing protein</fullName>
    </submittedName>
</protein>
<reference evidence="1 2" key="1">
    <citation type="journal article" date="2019" name="Int. J. Syst. Evol. Microbiol.">
        <title>The Global Catalogue of Microorganisms (GCM) 10K type strain sequencing project: providing services to taxonomists for standard genome sequencing and annotation.</title>
        <authorList>
            <consortium name="The Broad Institute Genomics Platform"/>
            <consortium name="The Broad Institute Genome Sequencing Center for Infectious Disease"/>
            <person name="Wu L."/>
            <person name="Ma J."/>
        </authorList>
    </citation>
    <scope>NUCLEOTIDE SEQUENCE [LARGE SCALE GENOMIC DNA]</scope>
    <source>
        <strain evidence="1 2">JCM 3146</strain>
    </source>
</reference>
<proteinExistence type="predicted"/>
<dbReference type="RefSeq" id="WP_252806511.1">
    <property type="nucleotide sequence ID" value="NZ_BAAABM010000045.1"/>
</dbReference>
<dbReference type="InterPro" id="IPR038070">
    <property type="entry name" value="Rv2632c-like_sf"/>
</dbReference>
<organism evidence="1 2">
    <name type="scientific">Actinoallomurus spadix</name>
    <dbReference type="NCBI Taxonomy" id="79912"/>
    <lineage>
        <taxon>Bacteria</taxon>
        <taxon>Bacillati</taxon>
        <taxon>Actinomycetota</taxon>
        <taxon>Actinomycetes</taxon>
        <taxon>Streptosporangiales</taxon>
        <taxon>Thermomonosporaceae</taxon>
        <taxon>Actinoallomurus</taxon>
    </lineage>
</organism>
<keyword evidence="2" id="KW-1185">Reference proteome</keyword>
<accession>A0ABN0WZQ8</accession>
<dbReference type="EMBL" id="BAAABM010000045">
    <property type="protein sequence ID" value="GAA0351401.1"/>
    <property type="molecule type" value="Genomic_DNA"/>
</dbReference>
<dbReference type="InterPro" id="IPR015057">
    <property type="entry name" value="Rv2632c-like"/>
</dbReference>